<name>A0ABP9GVP8_9FLAO</name>
<reference evidence="2" key="1">
    <citation type="journal article" date="2019" name="Int. J. Syst. Evol. Microbiol.">
        <title>The Global Catalogue of Microorganisms (GCM) 10K type strain sequencing project: providing services to taxonomists for standard genome sequencing and annotation.</title>
        <authorList>
            <consortium name="The Broad Institute Genomics Platform"/>
            <consortium name="The Broad Institute Genome Sequencing Center for Infectious Disease"/>
            <person name="Wu L."/>
            <person name="Ma J."/>
        </authorList>
    </citation>
    <scope>NUCLEOTIDE SEQUENCE [LARGE SCALE GENOMIC DNA]</scope>
    <source>
        <strain evidence="2">JCM 18285</strain>
    </source>
</reference>
<dbReference type="EMBL" id="BAABJJ010000039">
    <property type="protein sequence ID" value="GAA4952872.1"/>
    <property type="molecule type" value="Genomic_DNA"/>
</dbReference>
<evidence type="ECO:0000313" key="1">
    <source>
        <dbReference type="EMBL" id="GAA4952872.1"/>
    </source>
</evidence>
<sequence length="61" mass="6770">MVSAKVSICKKSGVVLAMAISIIELGVQNKGKLNKRIMFFFLRFPSLSANWQVRGNDSVIK</sequence>
<comment type="caution">
    <text evidence="1">The sequence shown here is derived from an EMBL/GenBank/DDBJ whole genome shotgun (WGS) entry which is preliminary data.</text>
</comment>
<dbReference type="Proteomes" id="UP001501302">
    <property type="component" value="Unassembled WGS sequence"/>
</dbReference>
<keyword evidence="2" id="KW-1185">Reference proteome</keyword>
<protein>
    <submittedName>
        <fullName evidence="1">Uncharacterized protein</fullName>
    </submittedName>
</protein>
<organism evidence="1 2">
    <name type="scientific">Algibacter agarivorans</name>
    <dbReference type="NCBI Taxonomy" id="1109741"/>
    <lineage>
        <taxon>Bacteria</taxon>
        <taxon>Pseudomonadati</taxon>
        <taxon>Bacteroidota</taxon>
        <taxon>Flavobacteriia</taxon>
        <taxon>Flavobacteriales</taxon>
        <taxon>Flavobacteriaceae</taxon>
        <taxon>Algibacter</taxon>
    </lineage>
</organism>
<accession>A0ABP9GVP8</accession>
<evidence type="ECO:0000313" key="2">
    <source>
        <dbReference type="Proteomes" id="UP001501302"/>
    </source>
</evidence>
<gene>
    <name evidence="1" type="ORF">GCM10023314_28010</name>
</gene>
<proteinExistence type="predicted"/>